<reference evidence="2" key="1">
    <citation type="submission" date="2021-02" db="EMBL/GenBank/DDBJ databases">
        <authorList>
            <person name="Nowell W R."/>
        </authorList>
    </citation>
    <scope>NUCLEOTIDE SEQUENCE</scope>
</reference>
<evidence type="ECO:0000256" key="1">
    <source>
        <dbReference type="SAM" id="MobiDB-lite"/>
    </source>
</evidence>
<protein>
    <submittedName>
        <fullName evidence="2">Uncharacterized protein</fullName>
    </submittedName>
</protein>
<dbReference type="EMBL" id="CAJNRG010002801">
    <property type="protein sequence ID" value="CAF2051372.1"/>
    <property type="molecule type" value="Genomic_DNA"/>
</dbReference>
<name>A0A816PRT4_9BILA</name>
<organism evidence="2 3">
    <name type="scientific">Rotaria magnacalcarata</name>
    <dbReference type="NCBI Taxonomy" id="392030"/>
    <lineage>
        <taxon>Eukaryota</taxon>
        <taxon>Metazoa</taxon>
        <taxon>Spiralia</taxon>
        <taxon>Gnathifera</taxon>
        <taxon>Rotifera</taxon>
        <taxon>Eurotatoria</taxon>
        <taxon>Bdelloidea</taxon>
        <taxon>Philodinida</taxon>
        <taxon>Philodinidae</taxon>
        <taxon>Rotaria</taxon>
    </lineage>
</organism>
<dbReference type="AlphaFoldDB" id="A0A816PRT4"/>
<proteinExistence type="predicted"/>
<feature type="compositionally biased region" description="Polar residues" evidence="1">
    <location>
        <begin position="160"/>
        <end position="172"/>
    </location>
</feature>
<comment type="caution">
    <text evidence="2">The sequence shown here is derived from an EMBL/GenBank/DDBJ whole genome shotgun (WGS) entry which is preliminary data.</text>
</comment>
<feature type="region of interest" description="Disordered" evidence="1">
    <location>
        <begin position="160"/>
        <end position="188"/>
    </location>
</feature>
<gene>
    <name evidence="2" type="ORF">XDN619_LOCUS8585</name>
</gene>
<sequence length="188" mass="21464">MAKENFKHPVDGLTQDESAAIHLYGMQWDSGNEEFRYLKLLLTALSEIPPVSRQIVCWEIRKDDGENYQQGDHHVKLSARLSCKASLPIREADLHLDGKRTRASFYTNTVDRRNICSLSILKTGNKILLLRDSSLKLNEKLNSASNLHIIHSQPDVISTARSQHTELSQSHTSMKRRTNLQIHKKNNP</sequence>
<evidence type="ECO:0000313" key="2">
    <source>
        <dbReference type="EMBL" id="CAF2051372.1"/>
    </source>
</evidence>
<evidence type="ECO:0000313" key="3">
    <source>
        <dbReference type="Proteomes" id="UP000663887"/>
    </source>
</evidence>
<feature type="compositionally biased region" description="Basic residues" evidence="1">
    <location>
        <begin position="173"/>
        <end position="188"/>
    </location>
</feature>
<accession>A0A816PRT4</accession>
<dbReference type="Proteomes" id="UP000663887">
    <property type="component" value="Unassembled WGS sequence"/>
</dbReference>